<evidence type="ECO:0000256" key="5">
    <source>
        <dbReference type="ARBA" id="ARBA00041138"/>
    </source>
</evidence>
<dbReference type="Pfam" id="PF01039">
    <property type="entry name" value="Carboxyl_trans"/>
    <property type="match status" value="1"/>
</dbReference>
<dbReference type="Proteomes" id="UP000266673">
    <property type="component" value="Unassembled WGS sequence"/>
</dbReference>
<feature type="domain" description="CoA carboxyltransferase N-terminal" evidence="9">
    <location>
        <begin position="51"/>
        <end position="307"/>
    </location>
</feature>
<name>A0A397VGE3_9GLOM</name>
<dbReference type="EMBL" id="QKWP01000355">
    <property type="protein sequence ID" value="RIB21534.1"/>
    <property type="molecule type" value="Genomic_DNA"/>
</dbReference>
<dbReference type="InterPro" id="IPR051047">
    <property type="entry name" value="AccD/PCCB"/>
</dbReference>
<comment type="caution">
    <text evidence="11">The sequence shown here is derived from an EMBL/GenBank/DDBJ whole genome shotgun (WGS) entry which is preliminary data.</text>
</comment>
<evidence type="ECO:0000256" key="4">
    <source>
        <dbReference type="ARBA" id="ARBA00038567"/>
    </source>
</evidence>
<evidence type="ECO:0000256" key="8">
    <source>
        <dbReference type="ARBA" id="ARBA00049495"/>
    </source>
</evidence>
<evidence type="ECO:0000256" key="2">
    <source>
        <dbReference type="ARBA" id="ARBA00006102"/>
    </source>
</evidence>
<accession>A0A397VGE3</accession>
<dbReference type="InterPro" id="IPR034733">
    <property type="entry name" value="AcCoA_carboxyl_beta"/>
</dbReference>
<comment type="catalytic activity">
    <reaction evidence="8">
        <text>propanoyl-CoA + hydrogencarbonate + ATP = (S)-methylmalonyl-CoA + ADP + phosphate + H(+)</text>
        <dbReference type="Rhea" id="RHEA:23720"/>
        <dbReference type="ChEBI" id="CHEBI:15378"/>
        <dbReference type="ChEBI" id="CHEBI:17544"/>
        <dbReference type="ChEBI" id="CHEBI:30616"/>
        <dbReference type="ChEBI" id="CHEBI:43474"/>
        <dbReference type="ChEBI" id="CHEBI:57327"/>
        <dbReference type="ChEBI" id="CHEBI:57392"/>
        <dbReference type="ChEBI" id="CHEBI:456216"/>
        <dbReference type="EC" id="6.4.1.3"/>
    </reaction>
    <physiologicalReaction direction="left-to-right" evidence="8">
        <dbReference type="Rhea" id="RHEA:23721"/>
    </physiologicalReaction>
</comment>
<dbReference type="InterPro" id="IPR011763">
    <property type="entry name" value="COA_CT_C"/>
</dbReference>
<evidence type="ECO:0000256" key="7">
    <source>
        <dbReference type="ARBA" id="ARBA00048208"/>
    </source>
</evidence>
<dbReference type="InterPro" id="IPR029045">
    <property type="entry name" value="ClpP/crotonase-like_dom_sf"/>
</dbReference>
<dbReference type="STRING" id="44941.A0A397VGE3"/>
<dbReference type="PANTHER" id="PTHR43842">
    <property type="entry name" value="PROPIONYL-COA CARBOXYLASE BETA CHAIN"/>
    <property type="match status" value="1"/>
</dbReference>
<keyword evidence="12" id="KW-1185">Reference proteome</keyword>
<comment type="pathway">
    <text evidence="1">Metabolic intermediate metabolism; propanoyl-CoA degradation; succinyl-CoA from propanoyl-CoA: step 1/3.</text>
</comment>
<comment type="subunit">
    <text evidence="4">The holoenzyme is a dodecamer composed of 6 PCCA/alpha subunits and 6 PCCB/beta subunits.</text>
</comment>
<protein>
    <recommendedName>
        <fullName evidence="5">Propionyl-CoA carboxylase beta chain, mitochondrial</fullName>
        <ecNumber evidence="3">6.4.1.3</ecNumber>
    </recommendedName>
    <alternativeName>
        <fullName evidence="6">Propanoyl-CoA:carbon dioxide ligase subunit beta</fullName>
    </alternativeName>
</protein>
<evidence type="ECO:0000259" key="10">
    <source>
        <dbReference type="PROSITE" id="PS50989"/>
    </source>
</evidence>
<evidence type="ECO:0000256" key="6">
    <source>
        <dbReference type="ARBA" id="ARBA00042797"/>
    </source>
</evidence>
<proteinExistence type="inferred from homology"/>
<evidence type="ECO:0000256" key="1">
    <source>
        <dbReference type="ARBA" id="ARBA00005060"/>
    </source>
</evidence>
<dbReference type="PROSITE" id="PS50989">
    <property type="entry name" value="COA_CT_CTER"/>
    <property type="match status" value="1"/>
</dbReference>
<dbReference type="GO" id="GO:0009062">
    <property type="term" value="P:fatty acid catabolic process"/>
    <property type="evidence" value="ECO:0007669"/>
    <property type="project" value="UniProtKB-ARBA"/>
</dbReference>
<dbReference type="FunFam" id="3.90.226.10:FF:000016">
    <property type="entry name" value="Propionyl-CoA carboxylase, beta subunit"/>
    <property type="match status" value="1"/>
</dbReference>
<dbReference type="PANTHER" id="PTHR43842:SF2">
    <property type="entry name" value="PROPIONYL-COA CARBOXYLASE BETA CHAIN, MITOCHONDRIAL"/>
    <property type="match status" value="1"/>
</dbReference>
<organism evidence="11 12">
    <name type="scientific">Gigaspora rosea</name>
    <dbReference type="NCBI Taxonomy" id="44941"/>
    <lineage>
        <taxon>Eukaryota</taxon>
        <taxon>Fungi</taxon>
        <taxon>Fungi incertae sedis</taxon>
        <taxon>Mucoromycota</taxon>
        <taxon>Glomeromycotina</taxon>
        <taxon>Glomeromycetes</taxon>
        <taxon>Diversisporales</taxon>
        <taxon>Gigasporaceae</taxon>
        <taxon>Gigaspora</taxon>
    </lineage>
</organism>
<feature type="domain" description="CoA carboxyltransferase C-terminal" evidence="10">
    <location>
        <begin position="311"/>
        <end position="543"/>
    </location>
</feature>
<dbReference type="GO" id="GO:0005739">
    <property type="term" value="C:mitochondrion"/>
    <property type="evidence" value="ECO:0007669"/>
    <property type="project" value="TreeGrafter"/>
</dbReference>
<dbReference type="PROSITE" id="PS50980">
    <property type="entry name" value="COA_CT_NTER"/>
    <property type="match status" value="1"/>
</dbReference>
<dbReference type="EC" id="6.4.1.3" evidence="3"/>
<evidence type="ECO:0000256" key="3">
    <source>
        <dbReference type="ARBA" id="ARBA00013050"/>
    </source>
</evidence>
<dbReference type="AlphaFoldDB" id="A0A397VGE3"/>
<evidence type="ECO:0000313" key="12">
    <source>
        <dbReference type="Proteomes" id="UP000266673"/>
    </source>
</evidence>
<gene>
    <name evidence="11" type="ORF">C2G38_2034327</name>
</gene>
<comment type="catalytic activity">
    <reaction evidence="7">
        <text>butanoyl-CoA + hydrogencarbonate + ATP = (2S)-ethylmalonyl-CoA + ADP + phosphate + H(+)</text>
        <dbReference type="Rhea" id="RHEA:59520"/>
        <dbReference type="ChEBI" id="CHEBI:15378"/>
        <dbReference type="ChEBI" id="CHEBI:17544"/>
        <dbReference type="ChEBI" id="CHEBI:30616"/>
        <dbReference type="ChEBI" id="CHEBI:43474"/>
        <dbReference type="ChEBI" id="CHEBI:57371"/>
        <dbReference type="ChEBI" id="CHEBI:60909"/>
        <dbReference type="ChEBI" id="CHEBI:456216"/>
    </reaction>
    <physiologicalReaction direction="left-to-right" evidence="7">
        <dbReference type="Rhea" id="RHEA:59521"/>
    </physiologicalReaction>
</comment>
<dbReference type="FunFam" id="3.90.226.10:FF:000017">
    <property type="entry name" value="Propionyl-CoA carboxylase subunit beta 5"/>
    <property type="match status" value="1"/>
</dbReference>
<evidence type="ECO:0000259" key="9">
    <source>
        <dbReference type="PROSITE" id="PS50980"/>
    </source>
</evidence>
<comment type="similarity">
    <text evidence="2">Belongs to the AccD/PCCB family.</text>
</comment>
<dbReference type="InterPro" id="IPR011762">
    <property type="entry name" value="COA_CT_N"/>
</dbReference>
<dbReference type="Gene3D" id="3.90.226.10">
    <property type="entry name" value="2-enoyl-CoA Hydratase, Chain A, domain 1"/>
    <property type="match status" value="2"/>
</dbReference>
<evidence type="ECO:0000313" key="11">
    <source>
        <dbReference type="EMBL" id="RIB21534.1"/>
    </source>
</evidence>
<dbReference type="GO" id="GO:0004658">
    <property type="term" value="F:propionyl-CoA carboxylase activity"/>
    <property type="evidence" value="ECO:0007669"/>
    <property type="project" value="UniProtKB-EC"/>
</dbReference>
<reference evidence="11 12" key="1">
    <citation type="submission" date="2018-06" db="EMBL/GenBank/DDBJ databases">
        <title>Comparative genomics reveals the genomic features of Rhizophagus irregularis, R. cerebriforme, R. diaphanum and Gigaspora rosea, and their symbiotic lifestyle signature.</title>
        <authorList>
            <person name="Morin E."/>
            <person name="San Clemente H."/>
            <person name="Chen E.C.H."/>
            <person name="De La Providencia I."/>
            <person name="Hainaut M."/>
            <person name="Kuo A."/>
            <person name="Kohler A."/>
            <person name="Murat C."/>
            <person name="Tang N."/>
            <person name="Roy S."/>
            <person name="Loubradou J."/>
            <person name="Henrissat B."/>
            <person name="Grigoriev I.V."/>
            <person name="Corradi N."/>
            <person name="Roux C."/>
            <person name="Martin F.M."/>
        </authorList>
    </citation>
    <scope>NUCLEOTIDE SEQUENCE [LARGE SCALE GENOMIC DNA]</scope>
    <source>
        <strain evidence="11 12">DAOM 194757</strain>
    </source>
</reference>
<sequence length="556" mass="61265">MNRGVLTRNYKCILSTFTRAPHIYPVAKSFGRISALTPIRLREYASGNTKEEEIVTRIESMRATAHLGGGINRITTQHKKGKLTARERLDLLLDPGSFREYDTFVEHQCTDFGMEKNKIIGDGVVTGHGTINGRRIFVFSQDFTAFGGSLSKMHAQKICKIMDKAVLVGAPVVGLNDSGGARIQEGVDSLAGYADIFQKNVLSSGVVPQISLIMGPCAGGAVYSPALTDFTFMVRDTSYLFVTGPDVVKAVTNEDVTQEELGGAKAHTVKSGVAHNAFENDIEALQRIRDFIDFLPLSNREQAPIRFTDDPVTREDPSLNHIIPVDSTKAYDVRDVITRLVDDSNFFEIMPDYAKNIVIGFARMGGQTVSIVGNQPLVSSGVLDINSSVKASRFVRFCDAFNIPIITLVDVPGFLPGTAQEHNGIIRHGAKLLYAYAEATVPKITIIMRKAYGGAYDVMSSKHLRGDINYGWPTGEIAVMGAKGAVEIIFRQVEDRTQAEKEYIDKFANPIPAAQRGFLDDIILPATTRRRIIEDLITLKHKKLPIIYKKHDNMPL</sequence>
<dbReference type="SUPFAM" id="SSF52096">
    <property type="entry name" value="ClpP/crotonase"/>
    <property type="match status" value="2"/>
</dbReference>
<dbReference type="OrthoDB" id="439921at2759"/>